<keyword evidence="3" id="KW-1003">Cell membrane</keyword>
<evidence type="ECO:0000259" key="8">
    <source>
        <dbReference type="Pfam" id="PF12051"/>
    </source>
</evidence>
<dbReference type="GO" id="GO:0005886">
    <property type="term" value="C:plasma membrane"/>
    <property type="evidence" value="ECO:0007669"/>
    <property type="project" value="UniProtKB-SubCell"/>
</dbReference>
<evidence type="ECO:0000256" key="6">
    <source>
        <dbReference type="ARBA" id="ARBA00023136"/>
    </source>
</evidence>
<reference evidence="9 10" key="1">
    <citation type="submission" date="2019-04" db="EMBL/GenBank/DDBJ databases">
        <title>Streptomyces oryziradicis sp. nov., a novel actinomycete isolated from rhizosphere soil of rice (Oryza sativa L.).</title>
        <authorList>
            <person name="Li C."/>
        </authorList>
    </citation>
    <scope>NUCLEOTIDE SEQUENCE [LARGE SCALE GENOMIC DNA]</scope>
    <source>
        <strain evidence="9 10">NEAU-C40</strain>
    </source>
</reference>
<evidence type="ECO:0000313" key="9">
    <source>
        <dbReference type="EMBL" id="TKA04543.1"/>
    </source>
</evidence>
<dbReference type="OrthoDB" id="4571363at2"/>
<comment type="similarity">
    <text evidence="2">Belongs to the ABC-2 integral membrane protein family.</text>
</comment>
<evidence type="ECO:0000256" key="1">
    <source>
        <dbReference type="ARBA" id="ARBA00004651"/>
    </source>
</evidence>
<dbReference type="InterPro" id="IPR022703">
    <property type="entry name" value="DUF3533"/>
</dbReference>
<comment type="subcellular location">
    <subcellularLocation>
        <location evidence="1">Cell membrane</location>
        <topology evidence="1">Multi-pass membrane protein</topology>
    </subcellularLocation>
</comment>
<feature type="transmembrane region" description="Helical" evidence="7">
    <location>
        <begin position="396"/>
        <end position="417"/>
    </location>
</feature>
<protein>
    <submittedName>
        <fullName evidence="9">DUF3533 domain-containing protein</fullName>
    </submittedName>
</protein>
<keyword evidence="4 7" id="KW-0812">Transmembrane</keyword>
<dbReference type="PANTHER" id="PTHR43077:SF8">
    <property type="entry name" value="DOXORUBICIN RESISTANCE ABC TRANSPORTER PERMEASE PROTEIN DRRB"/>
    <property type="match status" value="1"/>
</dbReference>
<organism evidence="9 10">
    <name type="scientific">Actinacidiphila oryziradicis</name>
    <dbReference type="NCBI Taxonomy" id="2571141"/>
    <lineage>
        <taxon>Bacteria</taxon>
        <taxon>Bacillati</taxon>
        <taxon>Actinomycetota</taxon>
        <taxon>Actinomycetes</taxon>
        <taxon>Kitasatosporales</taxon>
        <taxon>Streptomycetaceae</taxon>
        <taxon>Actinacidiphila</taxon>
    </lineage>
</organism>
<evidence type="ECO:0000256" key="2">
    <source>
        <dbReference type="ARBA" id="ARBA00007783"/>
    </source>
</evidence>
<proteinExistence type="inferred from homology"/>
<name>A0A4U0S7R8_9ACTN</name>
<dbReference type="RefSeq" id="WP_136728376.1">
    <property type="nucleotide sequence ID" value="NZ_SUMC01000052.1"/>
</dbReference>
<accession>A0A4U0S7R8</accession>
<feature type="transmembrane region" description="Helical" evidence="7">
    <location>
        <begin position="335"/>
        <end position="355"/>
    </location>
</feature>
<dbReference type="Gene3D" id="3.40.1710.10">
    <property type="entry name" value="abc type-2 transporter like domain"/>
    <property type="match status" value="1"/>
</dbReference>
<feature type="transmembrane region" description="Helical" evidence="7">
    <location>
        <begin position="307"/>
        <end position="329"/>
    </location>
</feature>
<gene>
    <name evidence="9" type="ORF">FCI23_35945</name>
</gene>
<feature type="domain" description="DUF3533" evidence="8">
    <location>
        <begin position="33"/>
        <end position="400"/>
    </location>
</feature>
<dbReference type="Pfam" id="PF12051">
    <property type="entry name" value="DUF3533"/>
    <property type="match status" value="1"/>
</dbReference>
<evidence type="ECO:0000256" key="3">
    <source>
        <dbReference type="ARBA" id="ARBA00022475"/>
    </source>
</evidence>
<dbReference type="InterPro" id="IPR051328">
    <property type="entry name" value="T7SS_ABC-Transporter"/>
</dbReference>
<evidence type="ECO:0000256" key="4">
    <source>
        <dbReference type="ARBA" id="ARBA00022692"/>
    </source>
</evidence>
<comment type="caution">
    <text evidence="9">The sequence shown here is derived from an EMBL/GenBank/DDBJ whole genome shotgun (WGS) entry which is preliminary data.</text>
</comment>
<evidence type="ECO:0000256" key="7">
    <source>
        <dbReference type="SAM" id="Phobius"/>
    </source>
</evidence>
<evidence type="ECO:0000313" key="10">
    <source>
        <dbReference type="Proteomes" id="UP000305778"/>
    </source>
</evidence>
<keyword evidence="6 7" id="KW-0472">Membrane</keyword>
<dbReference type="EMBL" id="SUMC01000052">
    <property type="protein sequence ID" value="TKA04543.1"/>
    <property type="molecule type" value="Genomic_DNA"/>
</dbReference>
<feature type="transmembrane region" description="Helical" evidence="7">
    <location>
        <begin position="271"/>
        <end position="295"/>
    </location>
</feature>
<sequence length="435" mass="46033">MSGEQSTQQDPRRITARQILGKWPVWVFPSVLVTLVSFVLSLVYTGGIADPQGSMRHLPIALINHDTGPWGKQFVQAVATAPDPGRRVSWRIMSPAAAKDAFDSGRVYGGIDVPRDFSSSLQAIIATPARAAAATGVRHPQVTLLTNPGAGSLASSLATGVEQQALRVSSQKVGADLKAQLRATGAQPTPAQLMLLGNPIASTTAPGHRIGARTGLGLTAFYLTLLFVLSGFLGANIVSNSVDAALGYAPSELGPKRRMRSPLLINRTQTLVIKMVMSAALSMVTSSAIVLATAVIIRLDLPHLLQLWVFAVCASAVVGISAQTILAAFGGLGQVISMFFFVALSIPSAGATVPLEALPGFYRVLALFEPMRQIGGGTRAIIYFDARADAGLQRAWIMLGVGLAVALVLGFGITRFYDKRGYHRVHPNHIQSPRS</sequence>
<evidence type="ECO:0000256" key="5">
    <source>
        <dbReference type="ARBA" id="ARBA00022989"/>
    </source>
</evidence>
<keyword evidence="5 7" id="KW-1133">Transmembrane helix</keyword>
<feature type="transmembrane region" description="Helical" evidence="7">
    <location>
        <begin position="216"/>
        <end position="238"/>
    </location>
</feature>
<dbReference type="AlphaFoldDB" id="A0A4U0S7R8"/>
<feature type="transmembrane region" description="Helical" evidence="7">
    <location>
        <begin position="26"/>
        <end position="49"/>
    </location>
</feature>
<keyword evidence="10" id="KW-1185">Reference proteome</keyword>
<dbReference type="PANTHER" id="PTHR43077">
    <property type="entry name" value="TRANSPORT PERMEASE YVFS-RELATED"/>
    <property type="match status" value="1"/>
</dbReference>
<dbReference type="Proteomes" id="UP000305778">
    <property type="component" value="Unassembled WGS sequence"/>
</dbReference>